<dbReference type="GO" id="GO:0003677">
    <property type="term" value="F:DNA binding"/>
    <property type="evidence" value="ECO:0007669"/>
    <property type="project" value="InterPro"/>
</dbReference>
<feature type="coiled-coil region" evidence="1">
    <location>
        <begin position="37"/>
        <end position="74"/>
    </location>
</feature>
<dbReference type="PROSITE" id="PS51457">
    <property type="entry name" value="BEN"/>
    <property type="match status" value="1"/>
</dbReference>
<reference evidence="4" key="1">
    <citation type="submission" date="2021-01" db="EMBL/GenBank/DDBJ databases">
        <authorList>
            <person name="Li R."/>
            <person name="Bekaert M."/>
        </authorList>
    </citation>
    <scope>NUCLEOTIDE SEQUENCE</scope>
    <source>
        <strain evidence="4">Farmed</strain>
    </source>
</reference>
<comment type="caution">
    <text evidence="4">The sequence shown here is derived from an EMBL/GenBank/DDBJ whole genome shotgun (WGS) entry which is preliminary data.</text>
</comment>
<dbReference type="SMART" id="SM01025">
    <property type="entry name" value="BEN"/>
    <property type="match status" value="1"/>
</dbReference>
<keyword evidence="1" id="KW-0175">Coiled coil</keyword>
<gene>
    <name evidence="4" type="ORF">SPHA_52488</name>
</gene>
<accession>A0A812DAS9</accession>
<protein>
    <recommendedName>
        <fullName evidence="3">BEN domain-containing protein</fullName>
    </recommendedName>
</protein>
<evidence type="ECO:0000256" key="1">
    <source>
        <dbReference type="SAM" id="Coils"/>
    </source>
</evidence>
<name>A0A812DAS9_ACAPH</name>
<sequence>MELLSNYNHRYRITFTATVSYAVIRKILMSATQLMFIKAEEDDKEVLKKRIKELENENETLKQALEQLQQLQGKCCDWCELLMPSSDQERTTISNWLEGVLTALKSQKGESELIIDDNIQNSAQATPPTPPPPTPPPPTQQPPSAAAAPPPQGSVTLPNFTVSPTVSSAQPIIIRGSTMMKSLHIDYLKLKHIIRSADDRRGDKMKYLLNKLVDAMFTRDELVAASGLGIRTHKDKHHTPLDRKKLAAIKDFLEEFADKNGIQTMDPRTFRVTVGNKITNARRNLRNEFK</sequence>
<dbReference type="AlphaFoldDB" id="A0A812DAS9"/>
<feature type="compositionally biased region" description="Pro residues" evidence="2">
    <location>
        <begin position="127"/>
        <end position="141"/>
    </location>
</feature>
<feature type="region of interest" description="Disordered" evidence="2">
    <location>
        <begin position="121"/>
        <end position="162"/>
    </location>
</feature>
<dbReference type="EMBL" id="CAHIKZ030003271">
    <property type="protein sequence ID" value="CAE1298280.1"/>
    <property type="molecule type" value="Genomic_DNA"/>
</dbReference>
<feature type="compositionally biased region" description="Polar residues" evidence="2">
    <location>
        <begin position="153"/>
        <end position="162"/>
    </location>
</feature>
<evidence type="ECO:0000259" key="3">
    <source>
        <dbReference type="PROSITE" id="PS51457"/>
    </source>
</evidence>
<dbReference type="OrthoDB" id="9934919at2759"/>
<dbReference type="Pfam" id="PF10523">
    <property type="entry name" value="BEN"/>
    <property type="match status" value="1"/>
</dbReference>
<dbReference type="InterPro" id="IPR018379">
    <property type="entry name" value="BEN_domain"/>
</dbReference>
<proteinExistence type="predicted"/>
<organism evidence="4 5">
    <name type="scientific">Acanthosepion pharaonis</name>
    <name type="common">Pharaoh cuttlefish</name>
    <name type="synonym">Sepia pharaonis</name>
    <dbReference type="NCBI Taxonomy" id="158019"/>
    <lineage>
        <taxon>Eukaryota</taxon>
        <taxon>Metazoa</taxon>
        <taxon>Spiralia</taxon>
        <taxon>Lophotrochozoa</taxon>
        <taxon>Mollusca</taxon>
        <taxon>Cephalopoda</taxon>
        <taxon>Coleoidea</taxon>
        <taxon>Decapodiformes</taxon>
        <taxon>Sepiida</taxon>
        <taxon>Sepiina</taxon>
        <taxon>Sepiidae</taxon>
        <taxon>Acanthosepion</taxon>
    </lineage>
</organism>
<dbReference type="Proteomes" id="UP000597762">
    <property type="component" value="Unassembled WGS sequence"/>
</dbReference>
<keyword evidence="5" id="KW-1185">Reference proteome</keyword>
<evidence type="ECO:0000256" key="2">
    <source>
        <dbReference type="SAM" id="MobiDB-lite"/>
    </source>
</evidence>
<evidence type="ECO:0000313" key="4">
    <source>
        <dbReference type="EMBL" id="CAE1298280.1"/>
    </source>
</evidence>
<feature type="domain" description="BEN" evidence="3">
    <location>
        <begin position="174"/>
        <end position="285"/>
    </location>
</feature>
<evidence type="ECO:0000313" key="5">
    <source>
        <dbReference type="Proteomes" id="UP000597762"/>
    </source>
</evidence>